<feature type="domain" description="Conserved Oligomeric Golgi complex subunit 6 C-terminal" evidence="12">
    <location>
        <begin position="175"/>
        <end position="718"/>
    </location>
</feature>
<evidence type="ECO:0000313" key="13">
    <source>
        <dbReference type="EMBL" id="KAL2613897.1"/>
    </source>
</evidence>
<dbReference type="GO" id="GO:0017119">
    <property type="term" value="C:Golgi transport complex"/>
    <property type="evidence" value="ECO:0007669"/>
    <property type="project" value="UniProtKB-UniRule"/>
</dbReference>
<keyword evidence="5 9" id="KW-0653">Protein transport</keyword>
<feature type="domain" description="Conserved oligomeric complex COG6 N-terminal" evidence="11">
    <location>
        <begin position="33"/>
        <end position="145"/>
    </location>
</feature>
<evidence type="ECO:0000256" key="10">
    <source>
        <dbReference type="SAM" id="MobiDB-lite"/>
    </source>
</evidence>
<dbReference type="InterPro" id="IPR048368">
    <property type="entry name" value="COG6_N"/>
</dbReference>
<evidence type="ECO:0000256" key="7">
    <source>
        <dbReference type="ARBA" id="ARBA00023136"/>
    </source>
</evidence>
<dbReference type="AlphaFoldDB" id="A0ABD1XY62"/>
<evidence type="ECO:0000259" key="11">
    <source>
        <dbReference type="Pfam" id="PF06419"/>
    </source>
</evidence>
<keyword evidence="7 9" id="KW-0472">Membrane</keyword>
<dbReference type="GO" id="GO:0000139">
    <property type="term" value="C:Golgi membrane"/>
    <property type="evidence" value="ECO:0007669"/>
    <property type="project" value="UniProtKB-SubCell"/>
</dbReference>
<dbReference type="SMART" id="SM01087">
    <property type="entry name" value="COG6"/>
    <property type="match status" value="1"/>
</dbReference>
<dbReference type="PANTHER" id="PTHR21506:SF0">
    <property type="entry name" value="CONSERVED OLIGOMERIC GOLGI COMPLEX SUBUNIT 6"/>
    <property type="match status" value="1"/>
</dbReference>
<feature type="compositionally biased region" description="Polar residues" evidence="10">
    <location>
        <begin position="516"/>
        <end position="540"/>
    </location>
</feature>
<dbReference type="Proteomes" id="UP001605036">
    <property type="component" value="Unassembled WGS sequence"/>
</dbReference>
<reference evidence="13 14" key="1">
    <citation type="submission" date="2024-09" db="EMBL/GenBank/DDBJ databases">
        <title>Chromosome-scale assembly of Riccia fluitans.</title>
        <authorList>
            <person name="Paukszto L."/>
            <person name="Sawicki J."/>
            <person name="Karawczyk K."/>
            <person name="Piernik-Szablinska J."/>
            <person name="Szczecinska M."/>
            <person name="Mazdziarz M."/>
        </authorList>
    </citation>
    <scope>NUCLEOTIDE SEQUENCE [LARGE SCALE GENOMIC DNA]</scope>
    <source>
        <strain evidence="13">Rf_01</strain>
        <tissue evidence="13">Aerial parts of the thallus</tissue>
    </source>
</reference>
<dbReference type="InterPro" id="IPR010490">
    <property type="entry name" value="COG6"/>
</dbReference>
<evidence type="ECO:0000259" key="12">
    <source>
        <dbReference type="Pfam" id="PF20653"/>
    </source>
</evidence>
<dbReference type="GO" id="GO:0015031">
    <property type="term" value="P:protein transport"/>
    <property type="evidence" value="ECO:0007669"/>
    <property type="project" value="UniProtKB-KW"/>
</dbReference>
<evidence type="ECO:0000313" key="14">
    <source>
        <dbReference type="Proteomes" id="UP001605036"/>
    </source>
</evidence>
<protein>
    <recommendedName>
        <fullName evidence="3 9">Conserved oligomeric Golgi complex subunit 6</fullName>
        <shortName evidence="9">COG complex subunit 6</shortName>
    </recommendedName>
    <alternativeName>
        <fullName evidence="8 9">Component of oligomeric Golgi complex 6</fullName>
    </alternativeName>
</protein>
<keyword evidence="14" id="KW-1185">Reference proteome</keyword>
<name>A0ABD1XY62_9MARC</name>
<evidence type="ECO:0000256" key="4">
    <source>
        <dbReference type="ARBA" id="ARBA00022448"/>
    </source>
</evidence>
<comment type="subunit">
    <text evidence="9">Component of the conserved oligomeric Golgi complex.</text>
</comment>
<evidence type="ECO:0000256" key="9">
    <source>
        <dbReference type="RuleBase" id="RU365075"/>
    </source>
</evidence>
<gene>
    <name evidence="13" type="ORF">R1flu_025589</name>
</gene>
<accession>A0ABD1XY62</accession>
<comment type="subcellular location">
    <subcellularLocation>
        <location evidence="1 9">Golgi apparatus membrane</location>
        <topology evidence="1 9">Peripheral membrane protein</topology>
    </subcellularLocation>
</comment>
<feature type="region of interest" description="Disordered" evidence="10">
    <location>
        <begin position="502"/>
        <end position="540"/>
    </location>
</feature>
<comment type="function">
    <text evidence="9">Required for normal Golgi function.</text>
</comment>
<evidence type="ECO:0000256" key="8">
    <source>
        <dbReference type="ARBA" id="ARBA00031348"/>
    </source>
</evidence>
<dbReference type="Pfam" id="PF06419">
    <property type="entry name" value="COG6_N"/>
    <property type="match status" value="1"/>
</dbReference>
<evidence type="ECO:0000256" key="1">
    <source>
        <dbReference type="ARBA" id="ARBA00004395"/>
    </source>
</evidence>
<keyword evidence="4 9" id="KW-0813">Transport</keyword>
<sequence length="720" mass="79647">MSSNLAPGLNRKLKKVLETRTDSPELLASLTTLSSFYTQNTPQSRSNLRSTIEKRGLSINEQFLRASEAAQKALDAVDREVNGLAECCDRIAKALSSCSATTGDIVTATERLKLELETTSQRQEIITNFLHNYQLSPEEVNALREEDLNENFFKALSRVQEIHANCKVLLRTHQQRAGLELMDMMAAYQEGAYERLCRWVQNECRSLGDNDTPEVSDLLKTAARSLRERPVLFKYCAEEVANTRHNALFRRFISALTRGGPGGMPRPIEVHAHDPLRYVGDMLAWLHQALASERELATALFSSDVNAAVDTTSQRFTSDASKLLASKSGRYSKDQERDEGKVETDMAFVLDRVFEGVCRPFKVRVEQVLQSQPGLILAYKLSNLLEFYSHTVSELLGESAALSVTVREVRDAALRTFFDILKTRGDKLQRYPSSVAADLSPPPAVAEAVTILLELIDNYNNMIVPAGGKKPDFEPVISAIVEPLVQMCERAAENYGAKSPLPGIRRISSNEGRKLSNVSPPQRRTTSTDKLPSGGSPFQSHGVQSLRRIFLVNCLSAIQQPLVGSEVARSCVRSLGSAIESHIAGLVDEDVAVILERCGLQKKVSYIKERTSKGEIVPKEEDVDDERPMAEVEELSPSAVADSLRQFLGLLAGSDGGPLPEFEQMQVPRLRSEAANQVARALADAYETVYLAVSDPSNCYPEPKVMLRHTPEQIRTILGV</sequence>
<comment type="caution">
    <text evidence="13">The sequence shown here is derived from an EMBL/GenBank/DDBJ whole genome shotgun (WGS) entry which is preliminary data.</text>
</comment>
<evidence type="ECO:0000256" key="2">
    <source>
        <dbReference type="ARBA" id="ARBA00011023"/>
    </source>
</evidence>
<dbReference type="GO" id="GO:0006891">
    <property type="term" value="P:intra-Golgi vesicle-mediated transport"/>
    <property type="evidence" value="ECO:0007669"/>
    <property type="project" value="UniProtKB-UniRule"/>
</dbReference>
<dbReference type="EMBL" id="JBHFFA010000007">
    <property type="protein sequence ID" value="KAL2613897.1"/>
    <property type="molecule type" value="Genomic_DNA"/>
</dbReference>
<evidence type="ECO:0000256" key="3">
    <source>
        <dbReference type="ARBA" id="ARBA00020973"/>
    </source>
</evidence>
<keyword evidence="6 9" id="KW-0333">Golgi apparatus</keyword>
<proteinExistence type="inferred from homology"/>
<comment type="similarity">
    <text evidence="2 9">Belongs to the COG6 family.</text>
</comment>
<evidence type="ECO:0000256" key="5">
    <source>
        <dbReference type="ARBA" id="ARBA00022927"/>
    </source>
</evidence>
<dbReference type="Pfam" id="PF20653">
    <property type="entry name" value="COG6_C"/>
    <property type="match status" value="1"/>
</dbReference>
<dbReference type="InterPro" id="IPR048369">
    <property type="entry name" value="COG6_C"/>
</dbReference>
<dbReference type="PANTHER" id="PTHR21506">
    <property type="entry name" value="COMPONENT OF OLIGOMERIC GOLGI COMPLEX 6"/>
    <property type="match status" value="1"/>
</dbReference>
<evidence type="ECO:0000256" key="6">
    <source>
        <dbReference type="ARBA" id="ARBA00023034"/>
    </source>
</evidence>
<organism evidence="13 14">
    <name type="scientific">Riccia fluitans</name>
    <dbReference type="NCBI Taxonomy" id="41844"/>
    <lineage>
        <taxon>Eukaryota</taxon>
        <taxon>Viridiplantae</taxon>
        <taxon>Streptophyta</taxon>
        <taxon>Embryophyta</taxon>
        <taxon>Marchantiophyta</taxon>
        <taxon>Marchantiopsida</taxon>
        <taxon>Marchantiidae</taxon>
        <taxon>Marchantiales</taxon>
        <taxon>Ricciaceae</taxon>
        <taxon>Riccia</taxon>
    </lineage>
</organism>